<organism evidence="2 3">
    <name type="scientific">Oedothorax gibbosus</name>
    <dbReference type="NCBI Taxonomy" id="931172"/>
    <lineage>
        <taxon>Eukaryota</taxon>
        <taxon>Metazoa</taxon>
        <taxon>Ecdysozoa</taxon>
        <taxon>Arthropoda</taxon>
        <taxon>Chelicerata</taxon>
        <taxon>Arachnida</taxon>
        <taxon>Araneae</taxon>
        <taxon>Araneomorphae</taxon>
        <taxon>Entelegynae</taxon>
        <taxon>Araneoidea</taxon>
        <taxon>Linyphiidae</taxon>
        <taxon>Erigoninae</taxon>
        <taxon>Oedothorax</taxon>
    </lineage>
</organism>
<reference evidence="2 3" key="1">
    <citation type="journal article" date="2022" name="Nat. Ecol. Evol.">
        <title>A masculinizing supergene underlies an exaggerated male reproductive morph in a spider.</title>
        <authorList>
            <person name="Hendrickx F."/>
            <person name="De Corte Z."/>
            <person name="Sonet G."/>
            <person name="Van Belleghem S.M."/>
            <person name="Kostlbacher S."/>
            <person name="Vangestel C."/>
        </authorList>
    </citation>
    <scope>NUCLEOTIDE SEQUENCE [LARGE SCALE GENOMIC DNA]</scope>
    <source>
        <strain evidence="2">W744_W776</strain>
    </source>
</reference>
<sequence length="102" mass="11148">MCSDISELQTTFYVSSTLVFTRTIDQRVSFLRTKPPQSSDTLQRSQGLTKNTQSPIIFATPPTNKKKKENKSLGGKSGGASFTTPNASLVKETQYLATDKGL</sequence>
<name>A0AAV6VSJ0_9ARAC</name>
<gene>
    <name evidence="2" type="ORF">JTE90_021070</name>
</gene>
<evidence type="ECO:0000313" key="3">
    <source>
        <dbReference type="Proteomes" id="UP000827092"/>
    </source>
</evidence>
<dbReference type="EMBL" id="JAFNEN010000032">
    <property type="protein sequence ID" value="KAG8199058.1"/>
    <property type="molecule type" value="Genomic_DNA"/>
</dbReference>
<evidence type="ECO:0000256" key="1">
    <source>
        <dbReference type="SAM" id="MobiDB-lite"/>
    </source>
</evidence>
<dbReference type="AlphaFoldDB" id="A0AAV6VSJ0"/>
<keyword evidence="3" id="KW-1185">Reference proteome</keyword>
<feature type="region of interest" description="Disordered" evidence="1">
    <location>
        <begin position="31"/>
        <end position="85"/>
    </location>
</feature>
<protein>
    <submittedName>
        <fullName evidence="2">Uncharacterized protein</fullName>
    </submittedName>
</protein>
<feature type="compositionally biased region" description="Polar residues" evidence="1">
    <location>
        <begin position="35"/>
        <end position="55"/>
    </location>
</feature>
<comment type="caution">
    <text evidence="2">The sequence shown here is derived from an EMBL/GenBank/DDBJ whole genome shotgun (WGS) entry which is preliminary data.</text>
</comment>
<proteinExistence type="predicted"/>
<dbReference type="Proteomes" id="UP000827092">
    <property type="component" value="Unassembled WGS sequence"/>
</dbReference>
<evidence type="ECO:0000313" key="2">
    <source>
        <dbReference type="EMBL" id="KAG8199058.1"/>
    </source>
</evidence>
<accession>A0AAV6VSJ0</accession>